<sequence length="77" mass="9192">MSRYVIKVGDKFIKWCSIQSVEGNVWIGKVGEYTDNLIESMVFSETEKEEDLLAWEKFYDSRHGDKFEYKEIEFVIK</sequence>
<evidence type="ECO:0000313" key="2">
    <source>
        <dbReference type="Proteomes" id="UP000460318"/>
    </source>
</evidence>
<comment type="caution">
    <text evidence="1">The sequence shown here is derived from an EMBL/GenBank/DDBJ whole genome shotgun (WGS) entry which is preliminary data.</text>
</comment>
<name>A0A7X3ILL8_9BACL</name>
<proteinExistence type="predicted"/>
<reference evidence="1 2" key="1">
    <citation type="submission" date="2019-12" db="EMBL/GenBank/DDBJ databases">
        <title>Paenibacillus sp. nov., an endophytic bacterium isolated from the stem of Dendrobium.</title>
        <authorList>
            <person name="Zhao R."/>
        </authorList>
    </citation>
    <scope>NUCLEOTIDE SEQUENCE [LARGE SCALE GENOMIC DNA]</scope>
    <source>
        <strain evidence="1 2">HJL G12</strain>
    </source>
</reference>
<keyword evidence="2" id="KW-1185">Reference proteome</keyword>
<dbReference type="RefSeq" id="WP_160498533.1">
    <property type="nucleotide sequence ID" value="NZ_WUBI01000002.1"/>
</dbReference>
<dbReference type="EMBL" id="WUBI01000002">
    <property type="protein sequence ID" value="MWV44925.1"/>
    <property type="molecule type" value="Genomic_DNA"/>
</dbReference>
<organism evidence="1 2">
    <name type="scientific">Paenibacillus dendrobii</name>
    <dbReference type="NCBI Taxonomy" id="2691084"/>
    <lineage>
        <taxon>Bacteria</taxon>
        <taxon>Bacillati</taxon>
        <taxon>Bacillota</taxon>
        <taxon>Bacilli</taxon>
        <taxon>Bacillales</taxon>
        <taxon>Paenibacillaceae</taxon>
        <taxon>Paenibacillus</taxon>
    </lineage>
</organism>
<dbReference type="AlphaFoldDB" id="A0A7X3ILL8"/>
<gene>
    <name evidence="1" type="ORF">GRF59_14985</name>
</gene>
<accession>A0A7X3ILL8</accession>
<protein>
    <submittedName>
        <fullName evidence="1">Uncharacterized protein</fullName>
    </submittedName>
</protein>
<evidence type="ECO:0000313" key="1">
    <source>
        <dbReference type="EMBL" id="MWV44925.1"/>
    </source>
</evidence>
<dbReference type="Proteomes" id="UP000460318">
    <property type="component" value="Unassembled WGS sequence"/>
</dbReference>